<dbReference type="Proteomes" id="UP001516400">
    <property type="component" value="Unassembled WGS sequence"/>
</dbReference>
<organism evidence="2 3">
    <name type="scientific">Cryptolaemus montrouzieri</name>
    <dbReference type="NCBI Taxonomy" id="559131"/>
    <lineage>
        <taxon>Eukaryota</taxon>
        <taxon>Metazoa</taxon>
        <taxon>Ecdysozoa</taxon>
        <taxon>Arthropoda</taxon>
        <taxon>Hexapoda</taxon>
        <taxon>Insecta</taxon>
        <taxon>Pterygota</taxon>
        <taxon>Neoptera</taxon>
        <taxon>Endopterygota</taxon>
        <taxon>Coleoptera</taxon>
        <taxon>Polyphaga</taxon>
        <taxon>Cucujiformia</taxon>
        <taxon>Coccinelloidea</taxon>
        <taxon>Coccinellidae</taxon>
        <taxon>Scymninae</taxon>
        <taxon>Scymnini</taxon>
        <taxon>Cryptolaemus</taxon>
    </lineage>
</organism>
<dbReference type="EMBL" id="JABFTP020000185">
    <property type="protein sequence ID" value="KAL3286424.1"/>
    <property type="molecule type" value="Genomic_DNA"/>
</dbReference>
<evidence type="ECO:0000256" key="1">
    <source>
        <dbReference type="SAM" id="MobiDB-lite"/>
    </source>
</evidence>
<feature type="compositionally biased region" description="Basic and acidic residues" evidence="1">
    <location>
        <begin position="85"/>
        <end position="99"/>
    </location>
</feature>
<comment type="caution">
    <text evidence="2">The sequence shown here is derived from an EMBL/GenBank/DDBJ whole genome shotgun (WGS) entry which is preliminary data.</text>
</comment>
<gene>
    <name evidence="2" type="ORF">HHI36_000932</name>
</gene>
<name>A0ABD2P674_9CUCU</name>
<sequence>MEKRRKLWSEVKYKTVAYAELNKTIKKMIREDLWKHQEEVEKILKRNNIITASKNKDGKEERDIEKVTHITEEFYKDLLYTSEKKPSDESRENITREIKNVNSEEFPK</sequence>
<accession>A0ABD2P674</accession>
<keyword evidence="3" id="KW-1185">Reference proteome</keyword>
<reference evidence="2 3" key="1">
    <citation type="journal article" date="2021" name="BMC Biol.">
        <title>Horizontally acquired antibacterial genes associated with adaptive radiation of ladybird beetles.</title>
        <authorList>
            <person name="Li H.S."/>
            <person name="Tang X.F."/>
            <person name="Huang Y.H."/>
            <person name="Xu Z.Y."/>
            <person name="Chen M.L."/>
            <person name="Du X.Y."/>
            <person name="Qiu B.Y."/>
            <person name="Chen P.T."/>
            <person name="Zhang W."/>
            <person name="Slipinski A."/>
            <person name="Escalona H.E."/>
            <person name="Waterhouse R.M."/>
            <person name="Zwick A."/>
            <person name="Pang H."/>
        </authorList>
    </citation>
    <scope>NUCLEOTIDE SEQUENCE [LARGE SCALE GENOMIC DNA]</scope>
    <source>
        <strain evidence="2">SYSU2018</strain>
    </source>
</reference>
<protein>
    <submittedName>
        <fullName evidence="2">Uncharacterized protein</fullName>
    </submittedName>
</protein>
<evidence type="ECO:0000313" key="3">
    <source>
        <dbReference type="Proteomes" id="UP001516400"/>
    </source>
</evidence>
<dbReference type="AlphaFoldDB" id="A0ABD2P674"/>
<evidence type="ECO:0000313" key="2">
    <source>
        <dbReference type="EMBL" id="KAL3286424.1"/>
    </source>
</evidence>
<feature type="region of interest" description="Disordered" evidence="1">
    <location>
        <begin position="85"/>
        <end position="108"/>
    </location>
</feature>
<proteinExistence type="predicted"/>